<evidence type="ECO:0000256" key="1">
    <source>
        <dbReference type="SAM" id="Phobius"/>
    </source>
</evidence>
<evidence type="ECO:0008006" key="4">
    <source>
        <dbReference type="Google" id="ProtNLM"/>
    </source>
</evidence>
<keyword evidence="1" id="KW-0472">Membrane</keyword>
<protein>
    <recommendedName>
        <fullName evidence="4">DUF4175 domain-containing protein</fullName>
    </recommendedName>
</protein>
<evidence type="ECO:0000313" key="2">
    <source>
        <dbReference type="EMBL" id="CDX24372.1"/>
    </source>
</evidence>
<keyword evidence="1" id="KW-1133">Transmembrane helix</keyword>
<evidence type="ECO:0000313" key="3">
    <source>
        <dbReference type="Proteomes" id="UP000045285"/>
    </source>
</evidence>
<reference evidence="3" key="1">
    <citation type="submission" date="2014-08" db="EMBL/GenBank/DDBJ databases">
        <authorList>
            <person name="Moulin L."/>
        </authorList>
    </citation>
    <scope>NUCLEOTIDE SEQUENCE [LARGE SCALE GENOMIC DNA]</scope>
</reference>
<dbReference type="AlphaFoldDB" id="A0A090G004"/>
<keyword evidence="3" id="KW-1185">Reference proteome</keyword>
<gene>
    <name evidence="2" type="ORF">MPL3356_400039</name>
</gene>
<keyword evidence="1" id="KW-0812">Transmembrane</keyword>
<feature type="transmembrane region" description="Helical" evidence="1">
    <location>
        <begin position="76"/>
        <end position="97"/>
    </location>
</feature>
<dbReference type="Proteomes" id="UP000045285">
    <property type="component" value="Unassembled WGS sequence"/>
</dbReference>
<dbReference type="EMBL" id="CCMZ01000035">
    <property type="protein sequence ID" value="CDX24372.1"/>
    <property type="molecule type" value="Genomic_DNA"/>
</dbReference>
<proteinExistence type="predicted"/>
<sequence length="147" mass="15333">MIIIAILASLAVIVALCWLLFTLAVFALPLFAGVTLGLWAYGTGAGVLGGVLVGSVAAAATFGLFQLLLRFVRPAWLKLLVLLVFVGPSIIAGYHATFGIMQLTMPSETWRVVFATMGAIAVGIVAFLRLTMMAPPGPADQGAVRTS</sequence>
<organism evidence="2 3">
    <name type="scientific">Mesorhizobium plurifarium</name>
    <dbReference type="NCBI Taxonomy" id="69974"/>
    <lineage>
        <taxon>Bacteria</taxon>
        <taxon>Pseudomonadati</taxon>
        <taxon>Pseudomonadota</taxon>
        <taxon>Alphaproteobacteria</taxon>
        <taxon>Hyphomicrobiales</taxon>
        <taxon>Phyllobacteriaceae</taxon>
        <taxon>Mesorhizobium</taxon>
    </lineage>
</organism>
<feature type="transmembrane region" description="Helical" evidence="1">
    <location>
        <begin position="43"/>
        <end position="69"/>
    </location>
</feature>
<name>A0A090G004_MESPL</name>
<accession>A0A090G004</accession>
<feature type="transmembrane region" description="Helical" evidence="1">
    <location>
        <begin position="109"/>
        <end position="128"/>
    </location>
</feature>